<keyword evidence="7" id="KW-1185">Reference proteome</keyword>
<evidence type="ECO:0000256" key="1">
    <source>
        <dbReference type="ARBA" id="ARBA00008857"/>
    </source>
</evidence>
<dbReference type="EMBL" id="JBHSGD010000004">
    <property type="protein sequence ID" value="MFC4651842.1"/>
    <property type="molecule type" value="Genomic_DNA"/>
</dbReference>
<dbReference type="PANTHER" id="PTHR30349">
    <property type="entry name" value="PHAGE INTEGRASE-RELATED"/>
    <property type="match status" value="1"/>
</dbReference>
<gene>
    <name evidence="6" type="ORF">ACFO26_02890</name>
</gene>
<keyword evidence="3" id="KW-0238">DNA-binding</keyword>
<reference evidence="7" key="1">
    <citation type="journal article" date="2019" name="Int. J. Syst. Evol. Microbiol.">
        <title>The Global Catalogue of Microorganisms (GCM) 10K type strain sequencing project: providing services to taxonomists for standard genome sequencing and annotation.</title>
        <authorList>
            <consortium name="The Broad Institute Genomics Platform"/>
            <consortium name="The Broad Institute Genome Sequencing Center for Infectious Disease"/>
            <person name="Wu L."/>
            <person name="Ma J."/>
        </authorList>
    </citation>
    <scope>NUCLEOTIDE SEQUENCE [LARGE SCALE GENOMIC DNA]</scope>
    <source>
        <strain evidence="7">CCUG 63287</strain>
    </source>
</reference>
<evidence type="ECO:0000313" key="7">
    <source>
        <dbReference type="Proteomes" id="UP001595987"/>
    </source>
</evidence>
<accession>A0ABV9JAT5</accession>
<dbReference type="Pfam" id="PF00589">
    <property type="entry name" value="Phage_integrase"/>
    <property type="match status" value="1"/>
</dbReference>
<evidence type="ECO:0000256" key="3">
    <source>
        <dbReference type="ARBA" id="ARBA00023125"/>
    </source>
</evidence>
<proteinExistence type="inferred from homology"/>
<dbReference type="InterPro" id="IPR013762">
    <property type="entry name" value="Integrase-like_cat_sf"/>
</dbReference>
<sequence length="394" mass="44756">MIIKEVIKKDGSTVYKSNIYLGIDNLTGKKVKTTITAPTQRALKTLAKQKIADFERNGNTLRPSIQIENFESLALMWWDNYKLTVKENTQRITQSFLSLYILPALGKYKLNKITPALLQGIVNKWANNANTAVIKNGRREKGKCKAYALLLNLVKRILDVGFQLGLISSNPAILVKAPRLKKRGVKKLKYFNNKELKKFLAYLNDFEATPQNIFDKTLYLLLLSTGMRIGEALALSWTDIDFDKQTITISKTLFPSGKLQNSPKTATSARVIALNQGTITDLKAWQKKQYKYRGFLSARSGKLFTDIEGNFLKYGMLLYRLNKHFDNASVAHIGFHGFRHTHASLLMNHDVNPKSISERLGHKDISITLNTYSHLAEDKKKETAEQFEKIINNL</sequence>
<organism evidence="6 7">
    <name type="scientific">Lactococcus nasutitermitis</name>
    <dbReference type="NCBI Taxonomy" id="1652957"/>
    <lineage>
        <taxon>Bacteria</taxon>
        <taxon>Bacillati</taxon>
        <taxon>Bacillota</taxon>
        <taxon>Bacilli</taxon>
        <taxon>Lactobacillales</taxon>
        <taxon>Streptococcaceae</taxon>
        <taxon>Lactococcus</taxon>
    </lineage>
</organism>
<feature type="domain" description="Tyr recombinase" evidence="5">
    <location>
        <begin position="186"/>
        <end position="385"/>
    </location>
</feature>
<dbReference type="SUPFAM" id="SSF56349">
    <property type="entry name" value="DNA breaking-rejoining enzymes"/>
    <property type="match status" value="1"/>
</dbReference>
<name>A0ABV9JAT5_9LACT</name>
<comment type="similarity">
    <text evidence="1">Belongs to the 'phage' integrase family.</text>
</comment>
<keyword evidence="2" id="KW-0229">DNA integration</keyword>
<dbReference type="InterPro" id="IPR004107">
    <property type="entry name" value="Integrase_SAM-like_N"/>
</dbReference>
<keyword evidence="4" id="KW-0233">DNA recombination</keyword>
<evidence type="ECO:0000256" key="4">
    <source>
        <dbReference type="ARBA" id="ARBA00023172"/>
    </source>
</evidence>
<dbReference type="Proteomes" id="UP001595987">
    <property type="component" value="Unassembled WGS sequence"/>
</dbReference>
<dbReference type="CDD" id="cd01189">
    <property type="entry name" value="INT_ICEBs1_C_like"/>
    <property type="match status" value="1"/>
</dbReference>
<protein>
    <submittedName>
        <fullName evidence="6">Tyrosine-type recombinase/integrase</fullName>
    </submittedName>
</protein>
<dbReference type="InterPro" id="IPR050090">
    <property type="entry name" value="Tyrosine_recombinase_XerCD"/>
</dbReference>
<dbReference type="Gene3D" id="1.10.443.10">
    <property type="entry name" value="Intergrase catalytic core"/>
    <property type="match status" value="1"/>
</dbReference>
<dbReference type="RefSeq" id="WP_213533890.1">
    <property type="nucleotide sequence ID" value="NZ_BOVQ01000002.1"/>
</dbReference>
<dbReference type="InterPro" id="IPR002104">
    <property type="entry name" value="Integrase_catalytic"/>
</dbReference>
<evidence type="ECO:0000259" key="5">
    <source>
        <dbReference type="PROSITE" id="PS51898"/>
    </source>
</evidence>
<dbReference type="InterPro" id="IPR011010">
    <property type="entry name" value="DNA_brk_join_enz"/>
</dbReference>
<dbReference type="Pfam" id="PF14659">
    <property type="entry name" value="Phage_int_SAM_3"/>
    <property type="match status" value="1"/>
</dbReference>
<comment type="caution">
    <text evidence="6">The sequence shown here is derived from an EMBL/GenBank/DDBJ whole genome shotgun (WGS) entry which is preliminary data.</text>
</comment>
<dbReference type="PROSITE" id="PS51898">
    <property type="entry name" value="TYR_RECOMBINASE"/>
    <property type="match status" value="1"/>
</dbReference>
<evidence type="ECO:0000313" key="6">
    <source>
        <dbReference type="EMBL" id="MFC4651842.1"/>
    </source>
</evidence>
<dbReference type="PANTHER" id="PTHR30349:SF64">
    <property type="entry name" value="PROPHAGE INTEGRASE INTD-RELATED"/>
    <property type="match status" value="1"/>
</dbReference>
<dbReference type="Gene3D" id="1.10.150.130">
    <property type="match status" value="1"/>
</dbReference>
<evidence type="ECO:0000256" key="2">
    <source>
        <dbReference type="ARBA" id="ARBA00022908"/>
    </source>
</evidence>
<dbReference type="InterPro" id="IPR010998">
    <property type="entry name" value="Integrase_recombinase_N"/>
</dbReference>